<dbReference type="PANTHER" id="PTHR43760">
    <property type="entry name" value="ENDORIBONUCLEASE-RELATED"/>
    <property type="match status" value="1"/>
</dbReference>
<dbReference type="InterPro" id="IPR013813">
    <property type="entry name" value="Endoribo_LPSP/chorism_mut-like"/>
</dbReference>
<organism evidence="1 2">
    <name type="scientific">Arthrobacter cavernae</name>
    <dbReference type="NCBI Taxonomy" id="2817681"/>
    <lineage>
        <taxon>Bacteria</taxon>
        <taxon>Bacillati</taxon>
        <taxon>Actinomycetota</taxon>
        <taxon>Actinomycetes</taxon>
        <taxon>Micrococcales</taxon>
        <taxon>Micrococcaceae</taxon>
        <taxon>Arthrobacter</taxon>
    </lineage>
</organism>
<keyword evidence="2" id="KW-1185">Reference proteome</keyword>
<dbReference type="PANTHER" id="PTHR43760:SF1">
    <property type="entry name" value="ENDORIBONUCLEASE L-PSP_CHORISMATE MUTASE-LIKE DOMAIN-CONTAINING PROTEIN"/>
    <property type="match status" value="1"/>
</dbReference>
<dbReference type="InterPro" id="IPR006175">
    <property type="entry name" value="YjgF/YER057c/UK114"/>
</dbReference>
<dbReference type="AlphaFoldDB" id="A0A939HEC2"/>
<evidence type="ECO:0000313" key="2">
    <source>
        <dbReference type="Proteomes" id="UP000664164"/>
    </source>
</evidence>
<dbReference type="Pfam" id="PF01042">
    <property type="entry name" value="Ribonuc_L-PSP"/>
    <property type="match status" value="1"/>
</dbReference>
<dbReference type="InterPro" id="IPR035959">
    <property type="entry name" value="RutC-like_sf"/>
</dbReference>
<name>A0A939HEC2_9MICC</name>
<dbReference type="Gene3D" id="3.30.1330.40">
    <property type="entry name" value="RutC-like"/>
    <property type="match status" value="1"/>
</dbReference>
<accession>A0A939HEC2</accession>
<proteinExistence type="predicted"/>
<evidence type="ECO:0000313" key="1">
    <source>
        <dbReference type="EMBL" id="MBO1269319.1"/>
    </source>
</evidence>
<dbReference type="Proteomes" id="UP000664164">
    <property type="component" value="Unassembled WGS sequence"/>
</dbReference>
<protein>
    <submittedName>
        <fullName evidence="1">RidA family protein</fullName>
    </submittedName>
</protein>
<dbReference type="RefSeq" id="WP_207617172.1">
    <property type="nucleotide sequence ID" value="NZ_JAFNLL010000040.1"/>
</dbReference>
<dbReference type="EMBL" id="JAFNLL010000040">
    <property type="protein sequence ID" value="MBO1269319.1"/>
    <property type="molecule type" value="Genomic_DNA"/>
</dbReference>
<dbReference type="SUPFAM" id="SSF55298">
    <property type="entry name" value="YjgF-like"/>
    <property type="match status" value="1"/>
</dbReference>
<gene>
    <name evidence="1" type="ORF">J1902_15325</name>
</gene>
<comment type="caution">
    <text evidence="1">The sequence shown here is derived from an EMBL/GenBank/DDBJ whole genome shotgun (WGS) entry which is preliminary data.</text>
</comment>
<reference evidence="1" key="1">
    <citation type="submission" date="2021-03" db="EMBL/GenBank/DDBJ databases">
        <title>A new species, PO-11, isolated from a karst cave deposit.</title>
        <authorList>
            <person name="Zhaoxiaoyong W."/>
        </authorList>
    </citation>
    <scope>NUCLEOTIDE SEQUENCE</scope>
    <source>
        <strain evidence="1">PO-11</strain>
    </source>
</reference>
<dbReference type="CDD" id="cd02199">
    <property type="entry name" value="YjgF_YER057c_UK114_like_1"/>
    <property type="match status" value="1"/>
</dbReference>
<sequence length="142" mass="14241">MTTSTTAARKAFVPVRRSGNLLFVSGQLPLAGGELVATGIVGATVTVDQAREAAEACANNCLAVVEAELGSLENVDFVVKLNGYVASASDFTAQAAVMDAASDVVLARLGDAGEHARLAIGVASLPLGAAVEVEMIVAVKAG</sequence>